<accession>A0A8S2RRE2</accession>
<gene>
    <name evidence="2" type="ORF">GIL414_LOCUS20579</name>
</gene>
<protein>
    <recommendedName>
        <fullName evidence="4">Endonuclease/exonuclease/phosphatase domain-containing protein</fullName>
    </recommendedName>
</protein>
<proteinExistence type="predicted"/>
<name>A0A8S2RRE2_9BILA</name>
<feature type="compositionally biased region" description="Polar residues" evidence="1">
    <location>
        <begin position="205"/>
        <end position="215"/>
    </location>
</feature>
<evidence type="ECO:0000313" key="3">
    <source>
        <dbReference type="Proteomes" id="UP000681720"/>
    </source>
</evidence>
<feature type="compositionally biased region" description="Basic residues" evidence="1">
    <location>
        <begin position="190"/>
        <end position="204"/>
    </location>
</feature>
<dbReference type="AlphaFoldDB" id="A0A8S2RRE2"/>
<comment type="caution">
    <text evidence="2">The sequence shown here is derived from an EMBL/GenBank/DDBJ whole genome shotgun (WGS) entry which is preliminary data.</text>
</comment>
<reference evidence="2" key="1">
    <citation type="submission" date="2021-02" db="EMBL/GenBank/DDBJ databases">
        <authorList>
            <person name="Nowell W R."/>
        </authorList>
    </citation>
    <scope>NUCLEOTIDE SEQUENCE</scope>
</reference>
<organism evidence="2 3">
    <name type="scientific">Rotaria magnacalcarata</name>
    <dbReference type="NCBI Taxonomy" id="392030"/>
    <lineage>
        <taxon>Eukaryota</taxon>
        <taxon>Metazoa</taxon>
        <taxon>Spiralia</taxon>
        <taxon>Gnathifera</taxon>
        <taxon>Rotifera</taxon>
        <taxon>Eurotatoria</taxon>
        <taxon>Bdelloidea</taxon>
        <taxon>Philodinida</taxon>
        <taxon>Philodinidae</taxon>
        <taxon>Rotaria</taxon>
    </lineage>
</organism>
<evidence type="ECO:0008006" key="4">
    <source>
        <dbReference type="Google" id="ProtNLM"/>
    </source>
</evidence>
<sequence length="364" mass="41136">MQVSDLIKKHLKDIRVNDIQLSRIGMFTLYASYASSFNRLLNEFTAILATNGPTSAELYVLRSSQRIKDTDKIAFVKRVDLEIPEDRITVALKDVGLDVIDVIRLKNKERNIPTQTIKQDKKKTIVAVDSMMNVISTETFDDSMTDTDNEIHVVNVQQNKQQHATQNTATSSISNSTPQQPTTTNDIKKPPNKKATLKTVKRNRSPNSSLDATTTNNTDIEEGYLYCINDDSSTYERNDYEEKIDWILASQSFLSFISNVETHATIDSTSGHKPLTFEISIGVEHKPTSPRTSFNFKAANWIKFKNILNDQLQLWNQSRTINTTVKIEEYNMLITNSLLEATQATIPKLKQAATSYTISDATRS</sequence>
<evidence type="ECO:0000313" key="2">
    <source>
        <dbReference type="EMBL" id="CAF4176051.1"/>
    </source>
</evidence>
<evidence type="ECO:0000256" key="1">
    <source>
        <dbReference type="SAM" id="MobiDB-lite"/>
    </source>
</evidence>
<feature type="region of interest" description="Disordered" evidence="1">
    <location>
        <begin position="159"/>
        <end position="215"/>
    </location>
</feature>
<dbReference type="EMBL" id="CAJOBJ010014378">
    <property type="protein sequence ID" value="CAF4176051.1"/>
    <property type="molecule type" value="Genomic_DNA"/>
</dbReference>
<feature type="compositionally biased region" description="Polar residues" evidence="1">
    <location>
        <begin position="163"/>
        <end position="185"/>
    </location>
</feature>
<dbReference type="Proteomes" id="UP000681720">
    <property type="component" value="Unassembled WGS sequence"/>
</dbReference>